<feature type="transmembrane region" description="Helical" evidence="1">
    <location>
        <begin position="53"/>
        <end position="74"/>
    </location>
</feature>
<dbReference type="Proteomes" id="UP000006087">
    <property type="component" value="Unassembled WGS sequence"/>
</dbReference>
<evidence type="ECO:0000313" key="3">
    <source>
        <dbReference type="Proteomes" id="UP000006087"/>
    </source>
</evidence>
<name>K1JDH9_AERVE</name>
<dbReference type="RefSeq" id="WP_005347657.1">
    <property type="nucleotide sequence ID" value="NZ_JH823256.1"/>
</dbReference>
<sequence length="229" mass="26255">MKKLHRIIKLEKLKFALFIFTTACFVALSFYFFRMYMNDNTSVSSNTQDWGAFGSFVGGVLAPAASLLAGYLVYETISSSMYQQKIILVRESIVRLDVILEKRFEEPFKNNCFDTETERYYGRPLKDVIYSISNGEIITNDNANSALLALLHNVAILTKSIEHYILLLGELPDSESDNNWLGELERSYWIEKYSPICRRMVGIVGNDIFKAKISKAQFDSFTFVFGYES</sequence>
<organism evidence="2 3">
    <name type="scientific">Aeromonas veronii AMC34</name>
    <dbReference type="NCBI Taxonomy" id="1073383"/>
    <lineage>
        <taxon>Bacteria</taxon>
        <taxon>Pseudomonadati</taxon>
        <taxon>Pseudomonadota</taxon>
        <taxon>Gammaproteobacteria</taxon>
        <taxon>Aeromonadales</taxon>
        <taxon>Aeromonadaceae</taxon>
        <taxon>Aeromonas</taxon>
    </lineage>
</organism>
<accession>K1JDH9</accession>
<keyword evidence="1" id="KW-1133">Transmembrane helix</keyword>
<evidence type="ECO:0008006" key="4">
    <source>
        <dbReference type="Google" id="ProtNLM"/>
    </source>
</evidence>
<evidence type="ECO:0000256" key="1">
    <source>
        <dbReference type="SAM" id="Phobius"/>
    </source>
</evidence>
<feature type="transmembrane region" description="Helical" evidence="1">
    <location>
        <begin position="12"/>
        <end position="33"/>
    </location>
</feature>
<proteinExistence type="predicted"/>
<keyword evidence="1" id="KW-0812">Transmembrane</keyword>
<dbReference type="HOGENOM" id="CLU_1207762_0_0_6"/>
<dbReference type="EMBL" id="AGWU01000024">
    <property type="protein sequence ID" value="EKB17584.1"/>
    <property type="molecule type" value="Genomic_DNA"/>
</dbReference>
<dbReference type="AlphaFoldDB" id="K1JDH9"/>
<keyword evidence="1" id="KW-0472">Membrane</keyword>
<comment type="caution">
    <text evidence="2">The sequence shown here is derived from an EMBL/GenBank/DDBJ whole genome shotgun (WGS) entry which is preliminary data.</text>
</comment>
<protein>
    <recommendedName>
        <fullName evidence="4">Phage abortive infection protein</fullName>
    </recommendedName>
</protein>
<reference evidence="2 3" key="1">
    <citation type="submission" date="2012-06" db="EMBL/GenBank/DDBJ databases">
        <title>The Genome Sequence of Aeromonas veronii AMC34.</title>
        <authorList>
            <consortium name="The Broad Institute Genome Sequencing Platform"/>
            <person name="Earl A."/>
            <person name="Ward D."/>
            <person name="Feldgarden M."/>
            <person name="Gevers D."/>
            <person name="Graf J."/>
            <person name="Tomasi A."/>
            <person name="Horneman A."/>
            <person name="Walker B."/>
            <person name="Young S.K."/>
            <person name="Zeng Q."/>
            <person name="Gargeya S."/>
            <person name="Fitzgerald M."/>
            <person name="Haas B."/>
            <person name="Abouelleil A."/>
            <person name="Alvarado L."/>
            <person name="Arachchi H.M."/>
            <person name="Berlin A.M."/>
            <person name="Chapman S.B."/>
            <person name="Goldberg J."/>
            <person name="Griggs A."/>
            <person name="Gujja S."/>
            <person name="Hansen M."/>
            <person name="Howarth C."/>
            <person name="Imamovic A."/>
            <person name="Larimer J."/>
            <person name="McCowan C."/>
            <person name="Montmayeur A."/>
            <person name="Murphy C."/>
            <person name="Neiman D."/>
            <person name="Pearson M."/>
            <person name="Priest M."/>
            <person name="Roberts A."/>
            <person name="Saif S."/>
            <person name="Shea T."/>
            <person name="Sisk P."/>
            <person name="Sykes S."/>
            <person name="Wortman J."/>
            <person name="Nusbaum C."/>
            <person name="Birren B."/>
        </authorList>
    </citation>
    <scope>NUCLEOTIDE SEQUENCE [LARGE SCALE GENOMIC DNA]</scope>
    <source>
        <strain evidence="2 3">AMC34</strain>
    </source>
</reference>
<evidence type="ECO:0000313" key="2">
    <source>
        <dbReference type="EMBL" id="EKB17584.1"/>
    </source>
</evidence>
<gene>
    <name evidence="2" type="ORF">HMPREF1168_03811</name>
</gene>